<feature type="domain" description="VOC" evidence="2">
    <location>
        <begin position="7"/>
        <end position="133"/>
    </location>
</feature>
<evidence type="ECO:0000313" key="4">
    <source>
        <dbReference type="Proteomes" id="UP000335538"/>
    </source>
</evidence>
<evidence type="ECO:0000259" key="2">
    <source>
        <dbReference type="PROSITE" id="PS51819"/>
    </source>
</evidence>
<dbReference type="Proteomes" id="UP000335538">
    <property type="component" value="Unassembled WGS sequence"/>
</dbReference>
<sequence>MKIPFVALDHVVLRTNDVARLRHFYIEVLGCTLEKVQDDIGLVQLRAGDALIDLVNVAGTIGRQGGAAPGPEGHNLDHFCLRVEPFDDDAIRKGLASHGVTLGDVVQRYGAHGEGPSCYLSDPDGNTVELKGPATSPPVGGH</sequence>
<name>A0A5E5B8A3_9BURK</name>
<dbReference type="RefSeq" id="WP_150810312.1">
    <property type="nucleotide sequence ID" value="NZ_CABPSR010000010.1"/>
</dbReference>
<protein>
    <submittedName>
        <fullName evidence="3">Lactoylglutathione lyase</fullName>
    </submittedName>
</protein>
<dbReference type="InterPro" id="IPR029068">
    <property type="entry name" value="Glyas_Bleomycin-R_OHBP_Dase"/>
</dbReference>
<accession>A0A5E5B8A3</accession>
<reference evidence="3 4" key="1">
    <citation type="submission" date="2019-08" db="EMBL/GenBank/DDBJ databases">
        <authorList>
            <person name="Peeters C."/>
        </authorList>
    </citation>
    <scope>NUCLEOTIDE SEQUENCE [LARGE SCALE GENOMIC DNA]</scope>
    <source>
        <strain evidence="3 4">LMG 31121</strain>
    </source>
</reference>
<gene>
    <name evidence="3" type="ORF">PSP31121_03749</name>
</gene>
<dbReference type="GO" id="GO:0016829">
    <property type="term" value="F:lyase activity"/>
    <property type="evidence" value="ECO:0007669"/>
    <property type="project" value="UniProtKB-KW"/>
</dbReference>
<dbReference type="SUPFAM" id="SSF54593">
    <property type="entry name" value="Glyoxalase/Bleomycin resistance protein/Dihydroxybiphenyl dioxygenase"/>
    <property type="match status" value="1"/>
</dbReference>
<evidence type="ECO:0000256" key="1">
    <source>
        <dbReference type="SAM" id="MobiDB-lite"/>
    </source>
</evidence>
<dbReference type="PANTHER" id="PTHR21366">
    <property type="entry name" value="GLYOXALASE FAMILY PROTEIN"/>
    <property type="match status" value="1"/>
</dbReference>
<dbReference type="Gene3D" id="3.10.180.10">
    <property type="entry name" value="2,3-Dihydroxybiphenyl 1,2-Dioxygenase, domain 1"/>
    <property type="match status" value="1"/>
</dbReference>
<dbReference type="PANTHER" id="PTHR21366:SF14">
    <property type="entry name" value="GLYOXALASE DOMAIN-CONTAINING PROTEIN 5"/>
    <property type="match status" value="1"/>
</dbReference>
<dbReference type="AlphaFoldDB" id="A0A5E5B8A3"/>
<keyword evidence="3" id="KW-0456">Lyase</keyword>
<dbReference type="PROSITE" id="PS51819">
    <property type="entry name" value="VOC"/>
    <property type="match status" value="1"/>
</dbReference>
<dbReference type="EMBL" id="CABPSR010000010">
    <property type="protein sequence ID" value="VVE82431.1"/>
    <property type="molecule type" value="Genomic_DNA"/>
</dbReference>
<dbReference type="InterPro" id="IPR037523">
    <property type="entry name" value="VOC_core"/>
</dbReference>
<organism evidence="3 4">
    <name type="scientific">Pandoraea sputorum</name>
    <dbReference type="NCBI Taxonomy" id="93222"/>
    <lineage>
        <taxon>Bacteria</taxon>
        <taxon>Pseudomonadati</taxon>
        <taxon>Pseudomonadota</taxon>
        <taxon>Betaproteobacteria</taxon>
        <taxon>Burkholderiales</taxon>
        <taxon>Burkholderiaceae</taxon>
        <taxon>Pandoraea</taxon>
    </lineage>
</organism>
<evidence type="ECO:0000313" key="3">
    <source>
        <dbReference type="EMBL" id="VVE82431.1"/>
    </source>
</evidence>
<dbReference type="InterPro" id="IPR004360">
    <property type="entry name" value="Glyas_Fos-R_dOase_dom"/>
</dbReference>
<dbReference type="Pfam" id="PF00903">
    <property type="entry name" value="Glyoxalase"/>
    <property type="match status" value="1"/>
</dbReference>
<dbReference type="InterPro" id="IPR050383">
    <property type="entry name" value="GlyoxalaseI/FosfomycinResist"/>
</dbReference>
<feature type="region of interest" description="Disordered" evidence="1">
    <location>
        <begin position="117"/>
        <end position="142"/>
    </location>
</feature>
<proteinExistence type="predicted"/>